<protein>
    <submittedName>
        <fullName evidence="2">Uncharacterized protein</fullName>
    </submittedName>
</protein>
<proteinExistence type="predicted"/>
<feature type="compositionally biased region" description="Low complexity" evidence="1">
    <location>
        <begin position="329"/>
        <end position="342"/>
    </location>
</feature>
<dbReference type="InterPro" id="IPR013320">
    <property type="entry name" value="ConA-like_dom_sf"/>
</dbReference>
<keyword evidence="3" id="KW-1185">Reference proteome</keyword>
<dbReference type="SUPFAM" id="SSF49899">
    <property type="entry name" value="Concanavalin A-like lectins/glucanases"/>
    <property type="match status" value="1"/>
</dbReference>
<dbReference type="Proteomes" id="UP001189429">
    <property type="component" value="Unassembled WGS sequence"/>
</dbReference>
<gene>
    <name evidence="2" type="ORF">PCOR1329_LOCUS42831</name>
</gene>
<evidence type="ECO:0000256" key="1">
    <source>
        <dbReference type="SAM" id="MobiDB-lite"/>
    </source>
</evidence>
<name>A0ABN9TVV9_9DINO</name>
<sequence length="342" mass="37405">MAAARPLLNVLTPPLMKFLVPRACAKKAVDPLQGWFLEFVNKYKLWYLGWQGAVPVFHNATGEFVAAFATSGATGDQDEGAIDIGLAAAGLKRVGARWLWSSREEVAAEASRLFDIQERKVKAGKDMPLVGVGGPFTDTRVGNLVDWGLVDEIGGALSVMVTMRMDELNLWARVFDFSPRPDYDSITVGNNQLGFDLYFAIRRGSEQAVVVVQDFFKLGEEVTALFSVNEDGHMKVWADGELVGEHPAGHTPRFVPRSHLTIAGHHAYGEQGFKGMIEHVKVWNKEVSWEVAANTEPKPLRYAFLDPDAAKPKPKPKPRPKAKPEGKSGKAAAKQAAGKGRG</sequence>
<evidence type="ECO:0000313" key="3">
    <source>
        <dbReference type="Proteomes" id="UP001189429"/>
    </source>
</evidence>
<feature type="compositionally biased region" description="Basic residues" evidence="1">
    <location>
        <begin position="312"/>
        <end position="321"/>
    </location>
</feature>
<dbReference type="EMBL" id="CAUYUJ010015147">
    <property type="protein sequence ID" value="CAK0850415.1"/>
    <property type="molecule type" value="Genomic_DNA"/>
</dbReference>
<dbReference type="Gene3D" id="2.60.120.200">
    <property type="match status" value="1"/>
</dbReference>
<dbReference type="Pfam" id="PF13385">
    <property type="entry name" value="Laminin_G_3"/>
    <property type="match status" value="1"/>
</dbReference>
<reference evidence="2" key="1">
    <citation type="submission" date="2023-10" db="EMBL/GenBank/DDBJ databases">
        <authorList>
            <person name="Chen Y."/>
            <person name="Shah S."/>
            <person name="Dougan E. K."/>
            <person name="Thang M."/>
            <person name="Chan C."/>
        </authorList>
    </citation>
    <scope>NUCLEOTIDE SEQUENCE [LARGE SCALE GENOMIC DNA]</scope>
</reference>
<evidence type="ECO:0000313" key="2">
    <source>
        <dbReference type="EMBL" id="CAK0850415.1"/>
    </source>
</evidence>
<comment type="caution">
    <text evidence="2">The sequence shown here is derived from an EMBL/GenBank/DDBJ whole genome shotgun (WGS) entry which is preliminary data.</text>
</comment>
<accession>A0ABN9TVV9</accession>
<feature type="region of interest" description="Disordered" evidence="1">
    <location>
        <begin position="302"/>
        <end position="342"/>
    </location>
</feature>
<organism evidence="2 3">
    <name type="scientific">Prorocentrum cordatum</name>
    <dbReference type="NCBI Taxonomy" id="2364126"/>
    <lineage>
        <taxon>Eukaryota</taxon>
        <taxon>Sar</taxon>
        <taxon>Alveolata</taxon>
        <taxon>Dinophyceae</taxon>
        <taxon>Prorocentrales</taxon>
        <taxon>Prorocentraceae</taxon>
        <taxon>Prorocentrum</taxon>
    </lineage>
</organism>